<name>A0A3N6PGZ2_9CYAN</name>
<keyword evidence="4" id="KW-0378">Hydrolase</keyword>
<dbReference type="InterPro" id="IPR052046">
    <property type="entry name" value="GH57_Enzymes"/>
</dbReference>
<evidence type="ECO:0000256" key="2">
    <source>
        <dbReference type="ARBA" id="ARBA00023277"/>
    </source>
</evidence>
<dbReference type="SUPFAM" id="SSF88713">
    <property type="entry name" value="Glycoside hydrolase/deacetylase"/>
    <property type="match status" value="1"/>
</dbReference>
<dbReference type="Pfam" id="PF03065">
    <property type="entry name" value="Glyco_hydro_57"/>
    <property type="match status" value="1"/>
</dbReference>
<proteinExistence type="inferred from homology"/>
<sequence length="407" mass="46418">MSIFVPWLHFHQPPIWNNGQLQGNLEKMLGSEENSEEHWNAQWFAQAYKNPARYAKQLIQEGHQPRMMVDYSGVLLEEMAKLSTNGIFSHLHVDNEPVGDVISLWREVLTEYSDTIEFTGSAYSHCYFPATPERDHEAQIMEWRRVFADLFGTEALSRIRGFWLPEMGMTGDPAEALKFVRLLKKCGYEWIILPNAALEHPEGWSTPELENRVHWLVVESGGESERILCVVRDTDMGIRQQSGQNADGCISDVRYRGQEVGMKSPALVVPTSDGENGNVMMFEYFKNSFAPLFRESDRWSDVGFLTVSQYIDTYLSEGSVTEVRLKSTGGSWIGGHQQWQEGDLRQQVLAAVEKLSQDYAKVVESGKGSAEKTRALLLCETSCFVYWGSDFWAEQAKLFIEWARAML</sequence>
<protein>
    <submittedName>
        <fullName evidence="4">Glycoside hydrolase</fullName>
    </submittedName>
</protein>
<evidence type="ECO:0000256" key="1">
    <source>
        <dbReference type="ARBA" id="ARBA00006821"/>
    </source>
</evidence>
<dbReference type="EMBL" id="RCBY01000029">
    <property type="protein sequence ID" value="RQH48730.1"/>
    <property type="molecule type" value="Genomic_DNA"/>
</dbReference>
<dbReference type="PANTHER" id="PTHR36306">
    <property type="entry name" value="ALPHA-AMYLASE-RELATED-RELATED"/>
    <property type="match status" value="1"/>
</dbReference>
<dbReference type="AlphaFoldDB" id="A0A3N6PGZ2"/>
<keyword evidence="5" id="KW-1185">Reference proteome</keyword>
<comment type="caution">
    <text evidence="4">The sequence shown here is derived from an EMBL/GenBank/DDBJ whole genome shotgun (WGS) entry which is preliminary data.</text>
</comment>
<evidence type="ECO:0000259" key="3">
    <source>
        <dbReference type="Pfam" id="PF03065"/>
    </source>
</evidence>
<dbReference type="InterPro" id="IPR004300">
    <property type="entry name" value="Glyco_hydro_57_N"/>
</dbReference>
<feature type="domain" description="Glycoside hydrolase family 57 N-terminal" evidence="3">
    <location>
        <begin position="8"/>
        <end position="195"/>
    </location>
</feature>
<organism evidence="4 5">
    <name type="scientific">Okeania hirsuta</name>
    <dbReference type="NCBI Taxonomy" id="1458930"/>
    <lineage>
        <taxon>Bacteria</taxon>
        <taxon>Bacillati</taxon>
        <taxon>Cyanobacteriota</taxon>
        <taxon>Cyanophyceae</taxon>
        <taxon>Oscillatoriophycideae</taxon>
        <taxon>Oscillatoriales</taxon>
        <taxon>Microcoleaceae</taxon>
        <taxon>Okeania</taxon>
    </lineage>
</organism>
<gene>
    <name evidence="4" type="ORF">D5R40_07665</name>
</gene>
<accession>A0A3N6PGZ2</accession>
<dbReference type="GO" id="GO:0005975">
    <property type="term" value="P:carbohydrate metabolic process"/>
    <property type="evidence" value="ECO:0007669"/>
    <property type="project" value="InterPro"/>
</dbReference>
<dbReference type="Proteomes" id="UP000269154">
    <property type="component" value="Unassembled WGS sequence"/>
</dbReference>
<dbReference type="Gene3D" id="3.20.110.20">
    <property type="match status" value="1"/>
</dbReference>
<comment type="similarity">
    <text evidence="1">Belongs to the glycosyl hydrolase 57 family.</text>
</comment>
<dbReference type="GO" id="GO:0016787">
    <property type="term" value="F:hydrolase activity"/>
    <property type="evidence" value="ECO:0007669"/>
    <property type="project" value="UniProtKB-KW"/>
</dbReference>
<evidence type="ECO:0000313" key="5">
    <source>
        <dbReference type="Proteomes" id="UP000269154"/>
    </source>
</evidence>
<evidence type="ECO:0000313" key="4">
    <source>
        <dbReference type="EMBL" id="RQH48730.1"/>
    </source>
</evidence>
<dbReference type="OrthoDB" id="5751423at2"/>
<reference evidence="4 5" key="1">
    <citation type="journal article" date="2018" name="ACS Chem. Biol.">
        <title>Ketoreductase domain dysfunction expands chemodiversity: malyngamide biosynthesis in the cyanobacterium Okeania hirsuta.</title>
        <authorList>
            <person name="Moss N.A."/>
            <person name="Leao T."/>
            <person name="Rankin M."/>
            <person name="McCullough T.M."/>
            <person name="Qu P."/>
            <person name="Korobeynikov A."/>
            <person name="Smith J.L."/>
            <person name="Gerwick L."/>
            <person name="Gerwick W.H."/>
        </authorList>
    </citation>
    <scope>NUCLEOTIDE SEQUENCE [LARGE SCALE GENOMIC DNA]</scope>
    <source>
        <strain evidence="4 5">PAB10Feb10-1</strain>
    </source>
</reference>
<keyword evidence="2" id="KW-0119">Carbohydrate metabolism</keyword>
<dbReference type="PANTHER" id="PTHR36306:SF5">
    <property type="entry name" value="SLR1535 PROTEIN"/>
    <property type="match status" value="1"/>
</dbReference>
<dbReference type="InterPro" id="IPR011330">
    <property type="entry name" value="Glyco_hydro/deAcase_b/a-brl"/>
</dbReference>